<dbReference type="AlphaFoldDB" id="A0A9D2RCL6"/>
<dbReference type="Proteomes" id="UP000823909">
    <property type="component" value="Unassembled WGS sequence"/>
</dbReference>
<dbReference type="InterPro" id="IPR008984">
    <property type="entry name" value="SMAD_FHA_dom_sf"/>
</dbReference>
<dbReference type="Pfam" id="PF00498">
    <property type="entry name" value="FHA"/>
    <property type="match status" value="1"/>
</dbReference>
<proteinExistence type="predicted"/>
<evidence type="ECO:0000259" key="2">
    <source>
        <dbReference type="PROSITE" id="PS50006"/>
    </source>
</evidence>
<reference evidence="3" key="1">
    <citation type="journal article" date="2021" name="PeerJ">
        <title>Extensive microbial diversity within the chicken gut microbiome revealed by metagenomics and culture.</title>
        <authorList>
            <person name="Gilroy R."/>
            <person name="Ravi A."/>
            <person name="Getino M."/>
            <person name="Pursley I."/>
            <person name="Horton D.L."/>
            <person name="Alikhan N.F."/>
            <person name="Baker D."/>
            <person name="Gharbi K."/>
            <person name="Hall N."/>
            <person name="Watson M."/>
            <person name="Adriaenssens E.M."/>
            <person name="Foster-Nyarko E."/>
            <person name="Jarju S."/>
            <person name="Secka A."/>
            <person name="Antonio M."/>
            <person name="Oren A."/>
            <person name="Chaudhuri R.R."/>
            <person name="La Ragione R."/>
            <person name="Hildebrand F."/>
            <person name="Pallen M.J."/>
        </authorList>
    </citation>
    <scope>NUCLEOTIDE SEQUENCE</scope>
    <source>
        <strain evidence="3">ChiBcec15-3976</strain>
    </source>
</reference>
<dbReference type="CDD" id="cd00060">
    <property type="entry name" value="FHA"/>
    <property type="match status" value="1"/>
</dbReference>
<evidence type="ECO:0000256" key="1">
    <source>
        <dbReference type="SAM" id="MobiDB-lite"/>
    </source>
</evidence>
<name>A0A9D2RCL6_9FIRM</name>
<gene>
    <name evidence="3" type="ORF">H9910_03215</name>
</gene>
<dbReference type="EMBL" id="DWUU01000022">
    <property type="protein sequence ID" value="HJD42007.1"/>
    <property type="molecule type" value="Genomic_DNA"/>
</dbReference>
<evidence type="ECO:0000313" key="3">
    <source>
        <dbReference type="EMBL" id="HJD42007.1"/>
    </source>
</evidence>
<evidence type="ECO:0000313" key="4">
    <source>
        <dbReference type="Proteomes" id="UP000823909"/>
    </source>
</evidence>
<protein>
    <submittedName>
        <fullName evidence="3">FHA domain-containing protein</fullName>
    </submittedName>
</protein>
<dbReference type="PROSITE" id="PS50006">
    <property type="entry name" value="FHA_DOMAIN"/>
    <property type="match status" value="1"/>
</dbReference>
<dbReference type="InterPro" id="IPR000253">
    <property type="entry name" value="FHA_dom"/>
</dbReference>
<dbReference type="SMART" id="SM00240">
    <property type="entry name" value="FHA"/>
    <property type="match status" value="1"/>
</dbReference>
<feature type="domain" description="FHA" evidence="2">
    <location>
        <begin position="99"/>
        <end position="154"/>
    </location>
</feature>
<organism evidence="3 4">
    <name type="scientific">Candidatus Mediterraneibacter quadrami</name>
    <dbReference type="NCBI Taxonomy" id="2838684"/>
    <lineage>
        <taxon>Bacteria</taxon>
        <taxon>Bacillati</taxon>
        <taxon>Bacillota</taxon>
        <taxon>Clostridia</taxon>
        <taxon>Lachnospirales</taxon>
        <taxon>Lachnospiraceae</taxon>
        <taxon>Mediterraneibacter</taxon>
    </lineage>
</organism>
<feature type="region of interest" description="Disordered" evidence="1">
    <location>
        <begin position="32"/>
        <end position="70"/>
    </location>
</feature>
<comment type="caution">
    <text evidence="3">The sequence shown here is derived from an EMBL/GenBank/DDBJ whole genome shotgun (WGS) entry which is preliminary data.</text>
</comment>
<sequence length="192" mass="21970">MFYWIIMFILAAGCILMLSVSFAGMKKNSAAGVSRGRRGRGGYDEDEEDEYDEPPRRRQQAAAAPAQDRRARKQKLRWKILMEDIDSWDKYSFTFYDAVGIGRSQEGNMYEKFLPVIGDGRVSKLHCAIIRRGDKLYLKDEGSRNGTYLNGVRIDKPVVIQRDDIIGIGETRLEVQKILRESPDPGAQRARY</sequence>
<reference evidence="3" key="2">
    <citation type="submission" date="2021-04" db="EMBL/GenBank/DDBJ databases">
        <authorList>
            <person name="Gilroy R."/>
        </authorList>
    </citation>
    <scope>NUCLEOTIDE SEQUENCE</scope>
    <source>
        <strain evidence="3">ChiBcec15-3976</strain>
    </source>
</reference>
<accession>A0A9D2RCL6</accession>
<dbReference type="Gene3D" id="2.60.200.20">
    <property type="match status" value="1"/>
</dbReference>
<dbReference type="SUPFAM" id="SSF49879">
    <property type="entry name" value="SMAD/FHA domain"/>
    <property type="match status" value="1"/>
</dbReference>